<proteinExistence type="predicted"/>
<reference evidence="3" key="1">
    <citation type="journal article" date="2019" name="Int. J. Syst. Evol. Microbiol.">
        <title>The Global Catalogue of Microorganisms (GCM) 10K type strain sequencing project: providing services to taxonomists for standard genome sequencing and annotation.</title>
        <authorList>
            <consortium name="The Broad Institute Genomics Platform"/>
            <consortium name="The Broad Institute Genome Sequencing Center for Infectious Disease"/>
            <person name="Wu L."/>
            <person name="Ma J."/>
        </authorList>
    </citation>
    <scope>NUCLEOTIDE SEQUENCE [LARGE SCALE GENOMIC DNA]</scope>
    <source>
        <strain evidence="3">CCUG 59858</strain>
    </source>
</reference>
<comment type="caution">
    <text evidence="2">The sequence shown here is derived from an EMBL/GenBank/DDBJ whole genome shotgun (WGS) entry which is preliminary data.</text>
</comment>
<dbReference type="RefSeq" id="WP_382339882.1">
    <property type="nucleotide sequence ID" value="NZ_JBHSAB010000001.1"/>
</dbReference>
<name>A0ABV8CBL0_9GAMM</name>
<organism evidence="2 3">
    <name type="scientific">Legionella dresdenensis</name>
    <dbReference type="NCBI Taxonomy" id="450200"/>
    <lineage>
        <taxon>Bacteria</taxon>
        <taxon>Pseudomonadati</taxon>
        <taxon>Pseudomonadota</taxon>
        <taxon>Gammaproteobacteria</taxon>
        <taxon>Legionellales</taxon>
        <taxon>Legionellaceae</taxon>
        <taxon>Legionella</taxon>
    </lineage>
</organism>
<evidence type="ECO:0000256" key="1">
    <source>
        <dbReference type="SAM" id="MobiDB-lite"/>
    </source>
</evidence>
<evidence type="ECO:0008006" key="4">
    <source>
        <dbReference type="Google" id="ProtNLM"/>
    </source>
</evidence>
<dbReference type="Proteomes" id="UP001595758">
    <property type="component" value="Unassembled WGS sequence"/>
</dbReference>
<accession>A0ABV8CBL0</accession>
<protein>
    <recommendedName>
        <fullName evidence="4">Ankyrin repeats (3 copies)</fullName>
    </recommendedName>
</protein>
<gene>
    <name evidence="2" type="ORF">ACFORL_00125</name>
</gene>
<sequence>MPRSTEICAAAQAGNKEALYTLLNSVKDKAEKSDLLRDAMYSAGLAGNTVLVEALSTDMNAPIADALCGAVAGKQTQLVHDILSKNSNLIPLASYCAIKYKCVELEQELNTKWKPDYNRVAYHAVFMQDLEVLDALLESEYTLDMKTIIGCVVNPQYYDRNFAIQFQQEFKEIPVDFMLKKAHEANNADCVMALVPAVLEEHVSVNARNIQKIRELEAALGRFSQYAEEASRSPSGAPLISEPATPVKREPTAAQFFSHAEPSSTSNAPTTSPQPSS</sequence>
<evidence type="ECO:0000313" key="2">
    <source>
        <dbReference type="EMBL" id="MFC3907482.1"/>
    </source>
</evidence>
<keyword evidence="3" id="KW-1185">Reference proteome</keyword>
<dbReference type="EMBL" id="JBHSAB010000001">
    <property type="protein sequence ID" value="MFC3907482.1"/>
    <property type="molecule type" value="Genomic_DNA"/>
</dbReference>
<feature type="region of interest" description="Disordered" evidence="1">
    <location>
        <begin position="230"/>
        <end position="277"/>
    </location>
</feature>
<feature type="compositionally biased region" description="Low complexity" evidence="1">
    <location>
        <begin position="262"/>
        <end position="277"/>
    </location>
</feature>
<evidence type="ECO:0000313" key="3">
    <source>
        <dbReference type="Proteomes" id="UP001595758"/>
    </source>
</evidence>